<protein>
    <submittedName>
        <fullName evidence="3">Chemotaxis protein histidine kinase CheA</fullName>
    </submittedName>
</protein>
<evidence type="ECO:0000313" key="3">
    <source>
        <dbReference type="EMBL" id="MDQ0895814.1"/>
    </source>
</evidence>
<feature type="transmembrane region" description="Helical" evidence="2">
    <location>
        <begin position="46"/>
        <end position="67"/>
    </location>
</feature>
<evidence type="ECO:0000256" key="2">
    <source>
        <dbReference type="SAM" id="Phobius"/>
    </source>
</evidence>
<dbReference type="GO" id="GO:0016301">
    <property type="term" value="F:kinase activity"/>
    <property type="evidence" value="ECO:0007669"/>
    <property type="project" value="UniProtKB-KW"/>
</dbReference>
<reference evidence="3 4" key="1">
    <citation type="submission" date="2023-07" db="EMBL/GenBank/DDBJ databases">
        <title>Comparative genomics of wheat-associated soil bacteria to identify genetic determinants of phenazine resistance.</title>
        <authorList>
            <person name="Mouncey N."/>
        </authorList>
    </citation>
    <scope>NUCLEOTIDE SEQUENCE [LARGE SCALE GENOMIC DNA]</scope>
    <source>
        <strain evidence="3 4">V3I3</strain>
    </source>
</reference>
<dbReference type="SUPFAM" id="SSF53955">
    <property type="entry name" value="Lysozyme-like"/>
    <property type="match status" value="1"/>
</dbReference>
<keyword evidence="2" id="KW-0472">Membrane</keyword>
<sequence>MRQQATRPVKDMQNQNPSPNSIETQNEPAPHGRRARRMSSTGWRRGPILAAGAVAAIGAMVGTGFAVQSAVAAQSESVAATAALTEALNPDIEQLGSHAGILEARAVKQAADTLTAASATLAAAQGKADASQLSSSVAALDDYKLLAPERVFELVDATETQTATVHAAVVEADRIAAEQAAAAAAAAAAAKAAADAAAEAEAEAGAGTSGPVSRPSGPSNPSGAQAIARDMLAQRGWGDDQFGCLVSLWNKESGWNVYASNPSSGAYGIPQALPGSKMATAGADWQTNAATQISWGLGYISARYGTPCAAWDTSESQGWY</sequence>
<comment type="caution">
    <text evidence="3">The sequence shown here is derived from an EMBL/GenBank/DDBJ whole genome shotgun (WGS) entry which is preliminary data.</text>
</comment>
<dbReference type="EMBL" id="JAUSYY010000001">
    <property type="protein sequence ID" value="MDQ0895814.1"/>
    <property type="molecule type" value="Genomic_DNA"/>
</dbReference>
<gene>
    <name evidence="3" type="ORF">QFZ26_003369</name>
</gene>
<keyword evidence="2" id="KW-0812">Transmembrane</keyword>
<keyword evidence="3" id="KW-0418">Kinase</keyword>
<feature type="compositionally biased region" description="Polar residues" evidence="1">
    <location>
        <begin position="1"/>
        <end position="27"/>
    </location>
</feature>
<feature type="region of interest" description="Disordered" evidence="1">
    <location>
        <begin position="1"/>
        <end position="43"/>
    </location>
</feature>
<accession>A0ABU0RCL6</accession>
<dbReference type="InterPro" id="IPR023346">
    <property type="entry name" value="Lysozyme-like_dom_sf"/>
</dbReference>
<dbReference type="Proteomes" id="UP001239083">
    <property type="component" value="Unassembled WGS sequence"/>
</dbReference>
<evidence type="ECO:0000313" key="4">
    <source>
        <dbReference type="Proteomes" id="UP001239083"/>
    </source>
</evidence>
<feature type="region of interest" description="Disordered" evidence="1">
    <location>
        <begin position="202"/>
        <end position="224"/>
    </location>
</feature>
<organism evidence="3 4">
    <name type="scientific">Agromyces ramosus</name>
    <dbReference type="NCBI Taxonomy" id="33879"/>
    <lineage>
        <taxon>Bacteria</taxon>
        <taxon>Bacillati</taxon>
        <taxon>Actinomycetota</taxon>
        <taxon>Actinomycetes</taxon>
        <taxon>Micrococcales</taxon>
        <taxon>Microbacteriaceae</taxon>
        <taxon>Agromyces</taxon>
    </lineage>
</organism>
<keyword evidence="4" id="KW-1185">Reference proteome</keyword>
<keyword evidence="2" id="KW-1133">Transmembrane helix</keyword>
<evidence type="ECO:0000256" key="1">
    <source>
        <dbReference type="SAM" id="MobiDB-lite"/>
    </source>
</evidence>
<name>A0ABU0RCL6_9MICO</name>
<proteinExistence type="predicted"/>
<keyword evidence="3" id="KW-0808">Transferase</keyword>